<dbReference type="OrthoDB" id="1420678at2"/>
<sequence>MSSVIKNYTFSIEELQIQPGEIEKLLGFAPGKSPDPFPELIKEGLNEAPSLCAIKGGFIIFEQVEVDREKKTIRIKNQYFNPGKIIVSRLKNVTSAALFACTAGQEISIFTKKQTESGNELLAYVLDVIGSQIADKTVEKIQEKIAALVRESGMGITDAFSPGYCSWSVAEQQKLFSLLPAGFCGIQLSPSSLMHPIKSVSGITGIGTNCKQIGYQCEWCKDKDCIYGRIRRQKKR</sequence>
<name>A0A1M6A148_9BACT</name>
<evidence type="ECO:0000259" key="1">
    <source>
        <dbReference type="Pfam" id="PF02965"/>
    </source>
</evidence>
<dbReference type="RefSeq" id="WP_073163741.1">
    <property type="nucleotide sequence ID" value="NZ_FQZE01000001.1"/>
</dbReference>
<organism evidence="2 3">
    <name type="scientific">Tangfeifania diversioriginum</name>
    <dbReference type="NCBI Taxonomy" id="1168035"/>
    <lineage>
        <taxon>Bacteria</taxon>
        <taxon>Pseudomonadati</taxon>
        <taxon>Bacteroidota</taxon>
        <taxon>Bacteroidia</taxon>
        <taxon>Marinilabiliales</taxon>
        <taxon>Prolixibacteraceae</taxon>
        <taxon>Tangfeifania</taxon>
    </lineage>
</organism>
<dbReference type="AlphaFoldDB" id="A0A1M6A148"/>
<dbReference type="SUPFAM" id="SSF56507">
    <property type="entry name" value="Methionine synthase activation domain-like"/>
    <property type="match status" value="1"/>
</dbReference>
<evidence type="ECO:0000313" key="3">
    <source>
        <dbReference type="Proteomes" id="UP000184050"/>
    </source>
</evidence>
<dbReference type="InterPro" id="IPR004223">
    <property type="entry name" value="VitB12-dep_Met_synth_activ_dom"/>
</dbReference>
<accession>A0A1M6A148</accession>
<dbReference type="InterPro" id="IPR037010">
    <property type="entry name" value="VitB12-dep_Met_synth_activ_sf"/>
</dbReference>
<dbReference type="GO" id="GO:0008705">
    <property type="term" value="F:methionine synthase activity"/>
    <property type="evidence" value="ECO:0007669"/>
    <property type="project" value="InterPro"/>
</dbReference>
<dbReference type="STRING" id="1168035.SAMN05444280_10114"/>
<evidence type="ECO:0000313" key="2">
    <source>
        <dbReference type="EMBL" id="SHI30217.1"/>
    </source>
</evidence>
<keyword evidence="3" id="KW-1185">Reference proteome</keyword>
<protein>
    <submittedName>
        <fullName evidence="2">Vitamin B12 dependent methionine synthase, activation domain</fullName>
    </submittedName>
</protein>
<reference evidence="2 3" key="1">
    <citation type="submission" date="2016-11" db="EMBL/GenBank/DDBJ databases">
        <authorList>
            <person name="Jaros S."/>
            <person name="Januszkiewicz K."/>
            <person name="Wedrychowicz H."/>
        </authorList>
    </citation>
    <scope>NUCLEOTIDE SEQUENCE [LARGE SCALE GENOMIC DNA]</scope>
    <source>
        <strain evidence="2 3">DSM 27063</strain>
    </source>
</reference>
<dbReference type="EMBL" id="FQZE01000001">
    <property type="protein sequence ID" value="SHI30217.1"/>
    <property type="molecule type" value="Genomic_DNA"/>
</dbReference>
<dbReference type="Proteomes" id="UP000184050">
    <property type="component" value="Unassembled WGS sequence"/>
</dbReference>
<proteinExistence type="predicted"/>
<gene>
    <name evidence="2" type="ORF">SAMN05444280_10114</name>
</gene>
<dbReference type="Gene3D" id="3.40.109.40">
    <property type="match status" value="1"/>
</dbReference>
<dbReference type="Pfam" id="PF02965">
    <property type="entry name" value="Met_synt_B12"/>
    <property type="match status" value="1"/>
</dbReference>
<feature type="domain" description="AdoMet activation" evidence="1">
    <location>
        <begin position="140"/>
        <end position="208"/>
    </location>
</feature>